<dbReference type="Gene3D" id="1.25.40.10">
    <property type="entry name" value="Tetratricopeptide repeat domain"/>
    <property type="match status" value="1"/>
</dbReference>
<feature type="non-terminal residue" evidence="3">
    <location>
        <position position="1"/>
    </location>
</feature>
<dbReference type="AlphaFoldDB" id="A0A9P1DDS9"/>
<evidence type="ECO:0000313" key="3">
    <source>
        <dbReference type="EMBL" id="CAI4007592.1"/>
    </source>
</evidence>
<dbReference type="OrthoDB" id="433875at2759"/>
<dbReference type="SUPFAM" id="SSF48452">
    <property type="entry name" value="TPR-like"/>
    <property type="match status" value="1"/>
</dbReference>
<evidence type="ECO:0000256" key="2">
    <source>
        <dbReference type="SAM" id="MobiDB-lite"/>
    </source>
</evidence>
<feature type="region of interest" description="Disordered" evidence="2">
    <location>
        <begin position="173"/>
        <end position="250"/>
    </location>
</feature>
<sequence length="464" mass="52434">LPLVFYEEVCKNFGDNEEQKASFTAPRYGHILEAVANCVHTLLRENTELQDARSSLDDTSSLGQLPPLSFTSLDDLRLSRSTLRSRDRGDRDTRDAPELHREVFAMHQEVANFREEMRQLSVQKEVDRDMQEAKLRKARGDMSDLQLEMQEMQQAHLQQLFVFQEELQKLRSKTAASMRSSSQEQRPVEPEPEETSPFPRWRWQSSQRDAKPTSIEDLSAFPAADHTQSAGFRRPDLGNAHPSDASPPEEMQNTVYADSQYSFRNMDSGPSRAKAAREEERVESRSLLLHSVEETNSANSCKSSHAFEDLPSWQREELPTFGSPETVPRRHSSHSNAEGDAAALKKAYSFAEALCDAQRYRDALPLLGKIIDVGLSKPHWLEAAGIRPADVWAYTGVAKQGESLTEESIKAYCEAIRLDPLLHVCHANLASLYSFQEDDAKARHHIGIALRLDPESQAYVELAK</sequence>
<organism evidence="3">
    <name type="scientific">Cladocopium goreaui</name>
    <dbReference type="NCBI Taxonomy" id="2562237"/>
    <lineage>
        <taxon>Eukaryota</taxon>
        <taxon>Sar</taxon>
        <taxon>Alveolata</taxon>
        <taxon>Dinophyceae</taxon>
        <taxon>Suessiales</taxon>
        <taxon>Symbiodiniaceae</taxon>
        <taxon>Cladocopium</taxon>
    </lineage>
</organism>
<proteinExistence type="predicted"/>
<dbReference type="SMART" id="SM00028">
    <property type="entry name" value="TPR"/>
    <property type="match status" value="2"/>
</dbReference>
<dbReference type="EMBL" id="CAMXCT030004087">
    <property type="protein sequence ID" value="CAL4794904.1"/>
    <property type="molecule type" value="Genomic_DNA"/>
</dbReference>
<reference evidence="4 5" key="2">
    <citation type="submission" date="2024-05" db="EMBL/GenBank/DDBJ databases">
        <authorList>
            <person name="Chen Y."/>
            <person name="Shah S."/>
            <person name="Dougan E. K."/>
            <person name="Thang M."/>
            <person name="Chan C."/>
        </authorList>
    </citation>
    <scope>NUCLEOTIDE SEQUENCE [LARGE SCALE GENOMIC DNA]</scope>
</reference>
<reference evidence="3" key="1">
    <citation type="submission" date="2022-10" db="EMBL/GenBank/DDBJ databases">
        <authorList>
            <person name="Chen Y."/>
            <person name="Dougan E. K."/>
            <person name="Chan C."/>
            <person name="Rhodes N."/>
            <person name="Thang M."/>
        </authorList>
    </citation>
    <scope>NUCLEOTIDE SEQUENCE</scope>
</reference>
<comment type="caution">
    <text evidence="3">The sequence shown here is derived from an EMBL/GenBank/DDBJ whole genome shotgun (WGS) entry which is preliminary data.</text>
</comment>
<evidence type="ECO:0000256" key="1">
    <source>
        <dbReference type="SAM" id="Coils"/>
    </source>
</evidence>
<dbReference type="Proteomes" id="UP001152797">
    <property type="component" value="Unassembled WGS sequence"/>
</dbReference>
<evidence type="ECO:0000313" key="4">
    <source>
        <dbReference type="EMBL" id="CAL4794904.1"/>
    </source>
</evidence>
<dbReference type="InterPro" id="IPR019734">
    <property type="entry name" value="TPR_rpt"/>
</dbReference>
<keyword evidence="1" id="KW-0175">Coiled coil</keyword>
<dbReference type="InterPro" id="IPR011990">
    <property type="entry name" value="TPR-like_helical_dom_sf"/>
</dbReference>
<accession>A0A9P1DDS9</accession>
<feature type="coiled-coil region" evidence="1">
    <location>
        <begin position="128"/>
        <end position="155"/>
    </location>
</feature>
<dbReference type="EMBL" id="CAMXCT020004087">
    <property type="protein sequence ID" value="CAL1160967.1"/>
    <property type="molecule type" value="Genomic_DNA"/>
</dbReference>
<dbReference type="EMBL" id="CAMXCT010004087">
    <property type="protein sequence ID" value="CAI4007592.1"/>
    <property type="molecule type" value="Genomic_DNA"/>
</dbReference>
<feature type="non-terminal residue" evidence="3">
    <location>
        <position position="464"/>
    </location>
</feature>
<keyword evidence="5" id="KW-1185">Reference proteome</keyword>
<protein>
    <submittedName>
        <fullName evidence="4">Peroxin-5</fullName>
    </submittedName>
</protein>
<name>A0A9P1DDS9_9DINO</name>
<gene>
    <name evidence="3" type="ORF">C1SCF055_LOCUS33134</name>
</gene>
<evidence type="ECO:0000313" key="5">
    <source>
        <dbReference type="Proteomes" id="UP001152797"/>
    </source>
</evidence>